<keyword evidence="2" id="KW-1185">Reference proteome</keyword>
<dbReference type="AlphaFoldDB" id="A0A8D0G857"/>
<dbReference type="PANTHER" id="PTHR28678">
    <property type="entry name" value="CODANIN-1"/>
    <property type="match status" value="1"/>
</dbReference>
<dbReference type="InterPro" id="IPR040031">
    <property type="entry name" value="Codanin-1"/>
</dbReference>
<reference evidence="1" key="1">
    <citation type="submission" date="2025-08" db="UniProtKB">
        <authorList>
            <consortium name="Ensembl"/>
        </authorList>
    </citation>
    <scope>IDENTIFICATION</scope>
</reference>
<dbReference type="Ensembl" id="ENSSPUT00000002663.1">
    <property type="protein sequence ID" value="ENSSPUP00000002516.1"/>
    <property type="gene ID" value="ENSSPUG00000001907.1"/>
</dbReference>
<evidence type="ECO:0000313" key="1">
    <source>
        <dbReference type="Ensembl" id="ENSSPUP00000002516.1"/>
    </source>
</evidence>
<accession>A0A8D0G857</accession>
<dbReference type="PANTHER" id="PTHR28678:SF1">
    <property type="entry name" value="CODANIN-1"/>
    <property type="match status" value="1"/>
</dbReference>
<reference evidence="1" key="2">
    <citation type="submission" date="2025-09" db="UniProtKB">
        <authorList>
            <consortium name="Ensembl"/>
        </authorList>
    </citation>
    <scope>IDENTIFICATION</scope>
</reference>
<dbReference type="GO" id="GO:0006325">
    <property type="term" value="P:chromatin organization"/>
    <property type="evidence" value="ECO:0007669"/>
    <property type="project" value="TreeGrafter"/>
</dbReference>
<name>A0A8D0G857_SPHPU</name>
<sequence>MSFSDVIERQHFRNIHNCVYFAVKVLDCQFEIISHLEKGTLKLLAENERVTSFSPSLQERLMAVYESSTAKVSLLLPSCVQTVSFQPETDNRSNFPSDKAFHIFKKQRDIFYELLREWEDNHKKPSWDFERCLGSRIRSMMAHLSAACSHSHFARLFQKQLIQMCKGPIGGGASWGDTPDQDVLNMLG</sequence>
<dbReference type="GO" id="GO:0005634">
    <property type="term" value="C:nucleus"/>
    <property type="evidence" value="ECO:0007669"/>
    <property type="project" value="TreeGrafter"/>
</dbReference>
<dbReference type="Proteomes" id="UP000694392">
    <property type="component" value="Unplaced"/>
</dbReference>
<evidence type="ECO:0000313" key="2">
    <source>
        <dbReference type="Proteomes" id="UP000694392"/>
    </source>
</evidence>
<proteinExistence type="predicted"/>
<protein>
    <submittedName>
        <fullName evidence="1">Uncharacterized protein</fullName>
    </submittedName>
</protein>
<organism evidence="1 2">
    <name type="scientific">Sphenodon punctatus</name>
    <name type="common">Tuatara</name>
    <name type="synonym">Hatteria punctata</name>
    <dbReference type="NCBI Taxonomy" id="8508"/>
    <lineage>
        <taxon>Eukaryota</taxon>
        <taxon>Metazoa</taxon>
        <taxon>Chordata</taxon>
        <taxon>Craniata</taxon>
        <taxon>Vertebrata</taxon>
        <taxon>Euteleostomi</taxon>
        <taxon>Lepidosauria</taxon>
        <taxon>Sphenodontia</taxon>
        <taxon>Sphenodontidae</taxon>
        <taxon>Sphenodon</taxon>
    </lineage>
</organism>